<dbReference type="AlphaFoldDB" id="B7PHQ4"/>
<evidence type="ECO:0000313" key="2">
    <source>
        <dbReference type="EnsemblMetazoa" id="ISCW018247-PA"/>
    </source>
</evidence>
<dbReference type="HOGENOM" id="CLU_3052666_0_0_1"/>
<name>B7PHQ4_IXOSC</name>
<dbReference type="EMBL" id="DS714433">
    <property type="protein sequence ID" value="EEC06126.1"/>
    <property type="molecule type" value="Genomic_DNA"/>
</dbReference>
<dbReference type="InParanoid" id="B7PHQ4"/>
<dbReference type="Proteomes" id="UP000001555">
    <property type="component" value="Unassembled WGS sequence"/>
</dbReference>
<reference evidence="2" key="2">
    <citation type="submission" date="2020-05" db="UniProtKB">
        <authorList>
            <consortium name="EnsemblMetazoa"/>
        </authorList>
    </citation>
    <scope>IDENTIFICATION</scope>
    <source>
        <strain evidence="2">wikel</strain>
    </source>
</reference>
<keyword evidence="3" id="KW-1185">Reference proteome</keyword>
<protein>
    <submittedName>
        <fullName evidence="1 2">Uncharacterized protein</fullName>
    </submittedName>
</protein>
<dbReference type="VEuPathDB" id="VectorBase:ISCW018247"/>
<dbReference type="PaxDb" id="6945-B7PHQ4"/>
<organism>
    <name type="scientific">Ixodes scapularis</name>
    <name type="common">Black-legged tick</name>
    <name type="synonym">Deer tick</name>
    <dbReference type="NCBI Taxonomy" id="6945"/>
    <lineage>
        <taxon>Eukaryota</taxon>
        <taxon>Metazoa</taxon>
        <taxon>Ecdysozoa</taxon>
        <taxon>Arthropoda</taxon>
        <taxon>Chelicerata</taxon>
        <taxon>Arachnida</taxon>
        <taxon>Acari</taxon>
        <taxon>Parasitiformes</taxon>
        <taxon>Ixodida</taxon>
        <taxon>Ixodoidea</taxon>
        <taxon>Ixodidae</taxon>
        <taxon>Ixodinae</taxon>
        <taxon>Ixodes</taxon>
    </lineage>
</organism>
<dbReference type="EnsemblMetazoa" id="ISCW018247-RA">
    <property type="protein sequence ID" value="ISCW018247-PA"/>
    <property type="gene ID" value="ISCW018247"/>
</dbReference>
<evidence type="ECO:0000313" key="3">
    <source>
        <dbReference type="Proteomes" id="UP000001555"/>
    </source>
</evidence>
<reference evidence="1 3" key="1">
    <citation type="submission" date="2008-03" db="EMBL/GenBank/DDBJ databases">
        <title>Annotation of Ixodes scapularis.</title>
        <authorList>
            <consortium name="Ixodes scapularis Genome Project Consortium"/>
            <person name="Caler E."/>
            <person name="Hannick L.I."/>
            <person name="Bidwell S."/>
            <person name="Joardar V."/>
            <person name="Thiagarajan M."/>
            <person name="Amedeo P."/>
            <person name="Galinsky K.J."/>
            <person name="Schobel S."/>
            <person name="Inman J."/>
            <person name="Hostetler J."/>
            <person name="Miller J."/>
            <person name="Hammond M."/>
            <person name="Megy K."/>
            <person name="Lawson D."/>
            <person name="Kodira C."/>
            <person name="Sutton G."/>
            <person name="Meyer J."/>
            <person name="Hill C.A."/>
            <person name="Birren B."/>
            <person name="Nene V."/>
            <person name="Collins F."/>
            <person name="Alarcon-Chaidez F."/>
            <person name="Wikel S."/>
            <person name="Strausberg R."/>
        </authorList>
    </citation>
    <scope>NUCLEOTIDE SEQUENCE [LARGE SCALE GENOMIC DNA]</scope>
    <source>
        <strain evidence="3">Wikel</strain>
        <strain evidence="1">Wikel colony</strain>
    </source>
</reference>
<gene>
    <name evidence="1" type="ORF">IscW_ISCW018247</name>
</gene>
<proteinExistence type="predicted"/>
<dbReference type="VEuPathDB" id="VectorBase:ISCI018247"/>
<sequence>MGVSKSPSPRESATNATVQFFCFFSLFVPFSDWTSTKPSPALHIGPRRMLGSGV</sequence>
<evidence type="ECO:0000313" key="1">
    <source>
        <dbReference type="EMBL" id="EEC06126.1"/>
    </source>
</evidence>
<accession>B7PHQ4</accession>
<dbReference type="EMBL" id="ABJB010122668">
    <property type="status" value="NOT_ANNOTATED_CDS"/>
    <property type="molecule type" value="Genomic_DNA"/>
</dbReference>